<protein>
    <submittedName>
        <fullName evidence="3">Uncharacterized protein</fullName>
    </submittedName>
</protein>
<evidence type="ECO:0000313" key="3">
    <source>
        <dbReference type="EMBL" id="OGE27236.1"/>
    </source>
</evidence>
<name>A0A1F5JF26_9BACT</name>
<organism evidence="3 4">
    <name type="scientific">Candidatus Daviesbacteria bacterium RIFCSPHIGHO2_01_FULL_40_11</name>
    <dbReference type="NCBI Taxonomy" id="1797762"/>
    <lineage>
        <taxon>Bacteria</taxon>
        <taxon>Candidatus Daviesiibacteriota</taxon>
    </lineage>
</organism>
<evidence type="ECO:0000313" key="4">
    <source>
        <dbReference type="Proteomes" id="UP000177555"/>
    </source>
</evidence>
<dbReference type="EMBL" id="MFCP01000042">
    <property type="protein sequence ID" value="OGE27236.1"/>
    <property type="molecule type" value="Genomic_DNA"/>
</dbReference>
<sequence>MNSQKGAAHIVLVLLLLAGLGVGVFLVQKQTNISPKAYSPKNPVSAPITPRPTKSPNPSGKNGGAVVEICHKTDSDKNPYVLISINGNALGEHKAHGDIYPVPEEGCPTSSPVPVPSATCYPRPACLDSTPRCLLPEPTEGWCPTSL</sequence>
<accession>A0A1F5JF26</accession>
<keyword evidence="2" id="KW-0812">Transmembrane</keyword>
<keyword evidence="2" id="KW-0472">Membrane</keyword>
<evidence type="ECO:0000256" key="2">
    <source>
        <dbReference type="SAM" id="Phobius"/>
    </source>
</evidence>
<evidence type="ECO:0000256" key="1">
    <source>
        <dbReference type="SAM" id="MobiDB-lite"/>
    </source>
</evidence>
<keyword evidence="2" id="KW-1133">Transmembrane helix</keyword>
<comment type="caution">
    <text evidence="3">The sequence shown here is derived from an EMBL/GenBank/DDBJ whole genome shotgun (WGS) entry which is preliminary data.</text>
</comment>
<dbReference type="AlphaFoldDB" id="A0A1F5JF26"/>
<proteinExistence type="predicted"/>
<gene>
    <name evidence="3" type="ORF">A2867_05105</name>
</gene>
<feature type="transmembrane region" description="Helical" evidence="2">
    <location>
        <begin position="6"/>
        <end position="27"/>
    </location>
</feature>
<dbReference type="Proteomes" id="UP000177555">
    <property type="component" value="Unassembled WGS sequence"/>
</dbReference>
<reference evidence="3 4" key="1">
    <citation type="journal article" date="2016" name="Nat. Commun.">
        <title>Thousands of microbial genomes shed light on interconnected biogeochemical processes in an aquifer system.</title>
        <authorList>
            <person name="Anantharaman K."/>
            <person name="Brown C.T."/>
            <person name="Hug L.A."/>
            <person name="Sharon I."/>
            <person name="Castelle C.J."/>
            <person name="Probst A.J."/>
            <person name="Thomas B.C."/>
            <person name="Singh A."/>
            <person name="Wilkins M.J."/>
            <person name="Karaoz U."/>
            <person name="Brodie E.L."/>
            <person name="Williams K.H."/>
            <person name="Hubbard S.S."/>
            <person name="Banfield J.F."/>
        </authorList>
    </citation>
    <scope>NUCLEOTIDE SEQUENCE [LARGE SCALE GENOMIC DNA]</scope>
</reference>
<feature type="region of interest" description="Disordered" evidence="1">
    <location>
        <begin position="36"/>
        <end position="65"/>
    </location>
</feature>